<evidence type="ECO:0000313" key="2">
    <source>
        <dbReference type="EMBL" id="OYR18317.1"/>
    </source>
</evidence>
<organism evidence="2 3">
    <name type="scientific">Brucella grignonensis</name>
    <dbReference type="NCBI Taxonomy" id="94627"/>
    <lineage>
        <taxon>Bacteria</taxon>
        <taxon>Pseudomonadati</taxon>
        <taxon>Pseudomonadota</taxon>
        <taxon>Alphaproteobacteria</taxon>
        <taxon>Hyphomicrobiales</taxon>
        <taxon>Brucellaceae</taxon>
        <taxon>Brucella/Ochrobactrum group</taxon>
        <taxon>Brucella</taxon>
    </lineage>
</organism>
<protein>
    <submittedName>
        <fullName evidence="2">Ti-type conjugative transfer system TraG domain protein</fullName>
    </submittedName>
</protein>
<keyword evidence="1" id="KW-0812">Transmembrane</keyword>
<comment type="caution">
    <text evidence="2">The sequence shown here is derived from an EMBL/GenBank/DDBJ whole genome shotgun (WGS) entry which is preliminary data.</text>
</comment>
<proteinExistence type="predicted"/>
<name>A0A256FTX4_9HYPH</name>
<gene>
    <name evidence="2" type="ORF">CEV33_4853</name>
</gene>
<reference evidence="2 3" key="1">
    <citation type="submission" date="2017-07" db="EMBL/GenBank/DDBJ databases">
        <title>Phylogenetic study on the rhizospheric bacterium Ochrobactrum sp. A44.</title>
        <authorList>
            <person name="Krzyzanowska D.M."/>
            <person name="Ossowicki A."/>
            <person name="Rajewska M."/>
            <person name="Maciag T."/>
            <person name="Kaczynski Z."/>
            <person name="Czerwicka M."/>
            <person name="Jafra S."/>
        </authorList>
    </citation>
    <scope>NUCLEOTIDE SEQUENCE [LARGE SCALE GENOMIC DNA]</scope>
    <source>
        <strain evidence="2 3">OgA9a</strain>
    </source>
</reference>
<evidence type="ECO:0000313" key="3">
    <source>
        <dbReference type="Proteomes" id="UP000216478"/>
    </source>
</evidence>
<feature type="non-terminal residue" evidence="2">
    <location>
        <position position="85"/>
    </location>
</feature>
<keyword evidence="3" id="KW-1185">Reference proteome</keyword>
<feature type="transmembrane region" description="Helical" evidence="1">
    <location>
        <begin position="39"/>
        <end position="59"/>
    </location>
</feature>
<sequence>MLIGAAALVAAAVARESIRLSGLSDSVPAGASLINYIDPATAVGAMLAAVAGVFALRVAMRGNAAFAPAAPRRIHGKRSIHGDAA</sequence>
<evidence type="ECO:0000256" key="1">
    <source>
        <dbReference type="SAM" id="Phobius"/>
    </source>
</evidence>
<dbReference type="EMBL" id="NNRL01000136">
    <property type="protein sequence ID" value="OYR18317.1"/>
    <property type="molecule type" value="Genomic_DNA"/>
</dbReference>
<keyword evidence="1" id="KW-0472">Membrane</keyword>
<dbReference type="AlphaFoldDB" id="A0A256FTX4"/>
<accession>A0A256FTX4</accession>
<dbReference type="Proteomes" id="UP000216478">
    <property type="component" value="Unassembled WGS sequence"/>
</dbReference>
<keyword evidence="1" id="KW-1133">Transmembrane helix</keyword>